<evidence type="ECO:0000313" key="2">
    <source>
        <dbReference type="Proteomes" id="UP001635816"/>
    </source>
</evidence>
<dbReference type="Proteomes" id="UP001635816">
    <property type="component" value="Unassembled WGS sequence"/>
</dbReference>
<keyword evidence="2" id="KW-1185">Reference proteome</keyword>
<accession>A0ABW9L7F9</accession>
<organism evidence="1 2">
    <name type="scientific">Mycolicibacterium nivoides</name>
    <dbReference type="NCBI Taxonomy" id="2487344"/>
    <lineage>
        <taxon>Bacteria</taxon>
        <taxon>Bacillati</taxon>
        <taxon>Actinomycetota</taxon>
        <taxon>Actinomycetes</taxon>
        <taxon>Mycobacteriales</taxon>
        <taxon>Mycobacteriaceae</taxon>
        <taxon>Mycolicibacterium</taxon>
    </lineage>
</organism>
<sequence>MTAPAFRSIDQLTGDKARPSAFFGALEEAGRRAIDAELVRDAFARAVAHYTCPCGGSFEFPDTGGIDDYAALNRWLGQHGRCGA</sequence>
<gene>
    <name evidence="1" type="ORF">ACK4CT_11925</name>
</gene>
<dbReference type="RefSeq" id="WP_409543280.1">
    <property type="nucleotide sequence ID" value="NZ_JBKBDD010000003.1"/>
</dbReference>
<proteinExistence type="predicted"/>
<dbReference type="EMBL" id="JBKBDD010000003">
    <property type="protein sequence ID" value="MFN6543888.1"/>
    <property type="molecule type" value="Genomic_DNA"/>
</dbReference>
<reference evidence="1 2" key="1">
    <citation type="submission" date="2024-12" db="EMBL/GenBank/DDBJ databases">
        <title>The coexistence of Mycolicibacterium septicum and Mycolicibacterium nivoides in clinical samples.</title>
        <authorList>
            <person name="Wang C."/>
            <person name="Feng Y."/>
            <person name="Zong Z."/>
        </authorList>
    </citation>
    <scope>NUCLEOTIDE SEQUENCE [LARGE SCALE GENOMIC DNA]</scope>
    <source>
        <strain evidence="1 2">120309</strain>
    </source>
</reference>
<name>A0ABW9L7F9_9MYCO</name>
<evidence type="ECO:0000313" key="1">
    <source>
        <dbReference type="EMBL" id="MFN6543888.1"/>
    </source>
</evidence>
<comment type="caution">
    <text evidence="1">The sequence shown here is derived from an EMBL/GenBank/DDBJ whole genome shotgun (WGS) entry which is preliminary data.</text>
</comment>
<protein>
    <submittedName>
        <fullName evidence="1">Uncharacterized protein</fullName>
    </submittedName>
</protein>